<dbReference type="KEGG" id="bid:Bind_1692"/>
<dbReference type="Gene3D" id="3.30.300.20">
    <property type="match status" value="1"/>
</dbReference>
<dbReference type="RefSeq" id="WP_012384680.1">
    <property type="nucleotide sequence ID" value="NC_010581.1"/>
</dbReference>
<dbReference type="HOGENOM" id="CLU_105860_1_0_5"/>
<dbReference type="STRING" id="395963.Bind_1692"/>
<organism evidence="1 2">
    <name type="scientific">Beijerinckia indica subsp. indica (strain ATCC 9039 / DSM 1715 / NCIMB 8712)</name>
    <dbReference type="NCBI Taxonomy" id="395963"/>
    <lineage>
        <taxon>Bacteria</taxon>
        <taxon>Pseudomonadati</taxon>
        <taxon>Pseudomonadota</taxon>
        <taxon>Alphaproteobacteria</taxon>
        <taxon>Hyphomicrobiales</taxon>
        <taxon>Beijerinckiaceae</taxon>
        <taxon>Beijerinckia</taxon>
    </lineage>
</organism>
<dbReference type="SUPFAM" id="SSF82784">
    <property type="entry name" value="OsmC-like"/>
    <property type="match status" value="1"/>
</dbReference>
<name>B2ICP9_BEII9</name>
<reference evidence="1 2" key="2">
    <citation type="journal article" date="2010" name="J. Bacteriol.">
        <title>Complete genome sequence of Beijerinckia indica subsp. indica.</title>
        <authorList>
            <person name="Tamas I."/>
            <person name="Dedysh S.N."/>
            <person name="Liesack W."/>
            <person name="Stott M.B."/>
            <person name="Alam M."/>
            <person name="Murrell J.C."/>
            <person name="Dunfield P.F."/>
        </authorList>
    </citation>
    <scope>NUCLEOTIDE SEQUENCE [LARGE SCALE GENOMIC DNA]</scope>
    <source>
        <strain evidence="2">ATCC 9039 / DSM 1715 / NCIMB 8712</strain>
    </source>
</reference>
<keyword evidence="2" id="KW-1185">Reference proteome</keyword>
<evidence type="ECO:0000313" key="2">
    <source>
        <dbReference type="Proteomes" id="UP000001695"/>
    </source>
</evidence>
<dbReference type="PANTHER" id="PTHR42830">
    <property type="entry name" value="OSMOTICALLY INDUCIBLE FAMILY PROTEIN"/>
    <property type="match status" value="1"/>
</dbReference>
<proteinExistence type="predicted"/>
<dbReference type="InterPro" id="IPR036102">
    <property type="entry name" value="OsmC/Ohrsf"/>
</dbReference>
<sequence length="158" mass="17434">MPEKVHRYEVRLRWSGNRGSGTASYGSYGRSHELHVPDKPAILGSADLAFRGEVDRWNPEELLVGSLSACHQLWYLHLCADAGIVVVAYEDQAEGLMIEDADGTGRFSQVVLRPCVTIARGSDSAQALKLHHEANAKCFIARSMNFPVLHEPTVSMTE</sequence>
<dbReference type="InterPro" id="IPR003718">
    <property type="entry name" value="OsmC/Ohr_fam"/>
</dbReference>
<dbReference type="InterPro" id="IPR052707">
    <property type="entry name" value="OsmC_Ohr_Peroxiredoxin"/>
</dbReference>
<dbReference type="Proteomes" id="UP000001695">
    <property type="component" value="Chromosome"/>
</dbReference>
<dbReference type="Pfam" id="PF02566">
    <property type="entry name" value="OsmC"/>
    <property type="match status" value="1"/>
</dbReference>
<dbReference type="EMBL" id="CP001016">
    <property type="protein sequence ID" value="ACB95323.1"/>
    <property type="molecule type" value="Genomic_DNA"/>
</dbReference>
<accession>B2ICP9</accession>
<dbReference type="AlphaFoldDB" id="B2ICP9"/>
<dbReference type="eggNOG" id="COG1764">
    <property type="taxonomic scope" value="Bacteria"/>
</dbReference>
<dbReference type="PANTHER" id="PTHR42830:SF2">
    <property type="entry name" value="OSMC_OHR FAMILY PROTEIN"/>
    <property type="match status" value="1"/>
</dbReference>
<protein>
    <submittedName>
        <fullName evidence="1">OsmC family protein</fullName>
    </submittedName>
</protein>
<gene>
    <name evidence="1" type="ordered locus">Bind_1692</name>
</gene>
<dbReference type="InterPro" id="IPR015946">
    <property type="entry name" value="KH_dom-like_a/b"/>
</dbReference>
<reference evidence="2" key="1">
    <citation type="submission" date="2008-03" db="EMBL/GenBank/DDBJ databases">
        <title>Complete sequence of chromosome of Beijerinckia indica subsp. indica ATCC 9039.</title>
        <authorList>
            <consortium name="US DOE Joint Genome Institute"/>
            <person name="Copeland A."/>
            <person name="Lucas S."/>
            <person name="Lapidus A."/>
            <person name="Glavina del Rio T."/>
            <person name="Dalin E."/>
            <person name="Tice H."/>
            <person name="Bruce D."/>
            <person name="Goodwin L."/>
            <person name="Pitluck S."/>
            <person name="LaButti K."/>
            <person name="Schmutz J."/>
            <person name="Larimer F."/>
            <person name="Land M."/>
            <person name="Hauser L."/>
            <person name="Kyrpides N."/>
            <person name="Mikhailova N."/>
            <person name="Dunfield P.F."/>
            <person name="Dedysh S.N."/>
            <person name="Liesack W."/>
            <person name="Saw J.H."/>
            <person name="Alam M."/>
            <person name="Chen Y."/>
            <person name="Murrell J.C."/>
            <person name="Richardson P."/>
        </authorList>
    </citation>
    <scope>NUCLEOTIDE SEQUENCE [LARGE SCALE GENOMIC DNA]</scope>
    <source>
        <strain evidence="2">ATCC 9039 / DSM 1715 / NCIMB 8712</strain>
    </source>
</reference>
<evidence type="ECO:0000313" key="1">
    <source>
        <dbReference type="EMBL" id="ACB95323.1"/>
    </source>
</evidence>
<dbReference type="OrthoDB" id="9795405at2"/>